<dbReference type="Proteomes" id="UP000613075">
    <property type="component" value="Unassembled WGS sequence"/>
</dbReference>
<organism evidence="4 5">
    <name type="scientific">Pseudomonas cyclaminis</name>
    <dbReference type="NCBI Taxonomy" id="2781239"/>
    <lineage>
        <taxon>Bacteria</taxon>
        <taxon>Pseudomonadati</taxon>
        <taxon>Pseudomonadota</taxon>
        <taxon>Gammaproteobacteria</taxon>
        <taxon>Pseudomonadales</taxon>
        <taxon>Pseudomonadaceae</taxon>
        <taxon>Pseudomonas</taxon>
    </lineage>
</organism>
<keyword evidence="5" id="KW-1185">Reference proteome</keyword>
<keyword evidence="2" id="KW-0597">Phosphoprotein</keyword>
<evidence type="ECO:0000259" key="3">
    <source>
        <dbReference type="Pfam" id="PF00501"/>
    </source>
</evidence>
<protein>
    <submittedName>
        <fullName evidence="4">AMP-binding protein</fullName>
    </submittedName>
</protein>
<evidence type="ECO:0000313" key="4">
    <source>
        <dbReference type="EMBL" id="MBE8594926.1"/>
    </source>
</evidence>
<dbReference type="EMBL" id="JADDUM010000393">
    <property type="protein sequence ID" value="MBE8594926.1"/>
    <property type="molecule type" value="Genomic_DNA"/>
</dbReference>
<feature type="domain" description="AMP-dependent synthetase/ligase" evidence="3">
    <location>
        <begin position="3"/>
        <end position="250"/>
    </location>
</feature>
<dbReference type="Pfam" id="PF00501">
    <property type="entry name" value="AMP-binding"/>
    <property type="match status" value="1"/>
</dbReference>
<evidence type="ECO:0000313" key="5">
    <source>
        <dbReference type="Proteomes" id="UP000613075"/>
    </source>
</evidence>
<proteinExistence type="predicted"/>
<sequence>FGDHQLSYRQLNQRANQLAHKLMELGVGPDALVGIATERSLEMVIGLLAVLKAGGAYVPLDPEYPQDRLSYMIEDSGIGLLLTQQHLLTQLPIPAALPVLALDQLDVNGYADTNPHVAVDGENLAYVIYTSGSTGKPKGAGNRHAALTNRLCWMQQAYALTADDTVLQKTPFSFDVSVWEFFWPLMTGARLAVAGPGDHRDPAILVSLIQRYQVTTLHFVPSMLQVFLLDESVAQCTHLTRIVCSGEALPV</sequence>
<keyword evidence="1" id="KW-0596">Phosphopantetheine</keyword>
<dbReference type="PANTHER" id="PTHR44845:SF7">
    <property type="entry name" value="PLIPASTATIN SYNTHASE SUBUNIT D"/>
    <property type="match status" value="1"/>
</dbReference>
<dbReference type="PROSITE" id="PS00455">
    <property type="entry name" value="AMP_BINDING"/>
    <property type="match status" value="1"/>
</dbReference>
<accession>A0ABR9T175</accession>
<feature type="non-terminal residue" evidence="4">
    <location>
        <position position="1"/>
    </location>
</feature>
<evidence type="ECO:0000256" key="1">
    <source>
        <dbReference type="ARBA" id="ARBA00022450"/>
    </source>
</evidence>
<dbReference type="InterPro" id="IPR020845">
    <property type="entry name" value="AMP-binding_CS"/>
</dbReference>
<dbReference type="InterPro" id="IPR000873">
    <property type="entry name" value="AMP-dep_synth/lig_dom"/>
</dbReference>
<dbReference type="RefSeq" id="WP_193901988.1">
    <property type="nucleotide sequence ID" value="NZ_JADDUM010000393.1"/>
</dbReference>
<gene>
    <name evidence="4" type="ORF">IQK56_30780</name>
</gene>
<dbReference type="SUPFAM" id="SSF56801">
    <property type="entry name" value="Acetyl-CoA synthetase-like"/>
    <property type="match status" value="1"/>
</dbReference>
<dbReference type="Gene3D" id="3.40.50.980">
    <property type="match status" value="2"/>
</dbReference>
<evidence type="ECO:0000256" key="2">
    <source>
        <dbReference type="ARBA" id="ARBA00022553"/>
    </source>
</evidence>
<reference evidence="4 5" key="1">
    <citation type="submission" date="2020-10" db="EMBL/GenBank/DDBJ databases">
        <title>The draft genomes of Cyclamen pathogen Pseudomonas sp.</title>
        <authorList>
            <person name="Fujikawa T."/>
            <person name="Sawada H."/>
        </authorList>
    </citation>
    <scope>NUCLEOTIDE SEQUENCE [LARGE SCALE GENOMIC DNA]</scope>
    <source>
        <strain evidence="4 5">MAFF 301449</strain>
    </source>
</reference>
<comment type="caution">
    <text evidence="4">The sequence shown here is derived from an EMBL/GenBank/DDBJ whole genome shotgun (WGS) entry which is preliminary data.</text>
</comment>
<feature type="non-terminal residue" evidence="4">
    <location>
        <position position="251"/>
    </location>
</feature>
<dbReference type="PANTHER" id="PTHR44845">
    <property type="entry name" value="CARRIER DOMAIN-CONTAINING PROTEIN"/>
    <property type="match status" value="1"/>
</dbReference>
<name>A0ABR9T175_9PSED</name>